<protein>
    <recommendedName>
        <fullName evidence="3">Integrase</fullName>
    </recommendedName>
</protein>
<organism evidence="1 2">
    <name type="scientific">Actinoallomurus spadix</name>
    <dbReference type="NCBI Taxonomy" id="79912"/>
    <lineage>
        <taxon>Bacteria</taxon>
        <taxon>Bacillati</taxon>
        <taxon>Actinomycetota</taxon>
        <taxon>Actinomycetes</taxon>
        <taxon>Streptosporangiales</taxon>
        <taxon>Thermomonosporaceae</taxon>
        <taxon>Actinoallomurus</taxon>
    </lineage>
</organism>
<name>A0ABP3GR59_9ACTN</name>
<accession>A0ABP3GR59</accession>
<evidence type="ECO:0000313" key="1">
    <source>
        <dbReference type="EMBL" id="GAA0349688.1"/>
    </source>
</evidence>
<proteinExistence type="predicted"/>
<keyword evidence="2" id="KW-1185">Reference proteome</keyword>
<gene>
    <name evidence="1" type="ORF">GCM10010151_44220</name>
</gene>
<dbReference type="EMBL" id="BAAABM010000041">
    <property type="protein sequence ID" value="GAA0349688.1"/>
    <property type="molecule type" value="Genomic_DNA"/>
</dbReference>
<dbReference type="Proteomes" id="UP001501822">
    <property type="component" value="Unassembled WGS sequence"/>
</dbReference>
<evidence type="ECO:0008006" key="3">
    <source>
        <dbReference type="Google" id="ProtNLM"/>
    </source>
</evidence>
<reference evidence="2" key="1">
    <citation type="journal article" date="2019" name="Int. J. Syst. Evol. Microbiol.">
        <title>The Global Catalogue of Microorganisms (GCM) 10K type strain sequencing project: providing services to taxonomists for standard genome sequencing and annotation.</title>
        <authorList>
            <consortium name="The Broad Institute Genomics Platform"/>
            <consortium name="The Broad Institute Genome Sequencing Center for Infectious Disease"/>
            <person name="Wu L."/>
            <person name="Ma J."/>
        </authorList>
    </citation>
    <scope>NUCLEOTIDE SEQUENCE [LARGE SCALE GENOMIC DNA]</scope>
    <source>
        <strain evidence="2">JCM 3146</strain>
    </source>
</reference>
<sequence length="133" mass="14681">MFWFAPLGLMPVDFDEEYSGASLLVPAAGSLVVTGDRWEPYRLFDGSGAVVEAVTSFFRDLQAAGRSPATVRSYGLDLLRWFRFLRSLRHTGAFHFDRQGVVVVVPESSNGDDEEFGHARDDPPTLVPCLATV</sequence>
<evidence type="ECO:0000313" key="2">
    <source>
        <dbReference type="Proteomes" id="UP001501822"/>
    </source>
</evidence>
<comment type="caution">
    <text evidence="1">The sequence shown here is derived from an EMBL/GenBank/DDBJ whole genome shotgun (WGS) entry which is preliminary data.</text>
</comment>